<dbReference type="GO" id="GO:0005788">
    <property type="term" value="C:endoplasmic reticulum lumen"/>
    <property type="evidence" value="ECO:0007669"/>
    <property type="project" value="UniProtKB-SubCell"/>
</dbReference>
<feature type="domain" description="Thioredoxin" evidence="9">
    <location>
        <begin position="22"/>
        <end position="143"/>
    </location>
</feature>
<dbReference type="PRINTS" id="PR00421">
    <property type="entry name" value="THIOREDOXIN"/>
</dbReference>
<keyword evidence="6" id="KW-0676">Redox-active center</keyword>
<dbReference type="InterPro" id="IPR036249">
    <property type="entry name" value="Thioredoxin-like_sf"/>
</dbReference>
<evidence type="ECO:0000313" key="11">
    <source>
        <dbReference type="Proteomes" id="UP001151518"/>
    </source>
</evidence>
<evidence type="ECO:0000256" key="3">
    <source>
        <dbReference type="ARBA" id="ARBA00012723"/>
    </source>
</evidence>
<dbReference type="PANTHER" id="PTHR45815">
    <property type="entry name" value="PROTEIN DISULFIDE-ISOMERASE A6"/>
    <property type="match status" value="1"/>
</dbReference>
<dbReference type="OrthoDB" id="74910at2759"/>
<gene>
    <name evidence="10" type="ORF">GGI25_003182</name>
</gene>
<evidence type="ECO:0000259" key="9">
    <source>
        <dbReference type="PROSITE" id="PS51352"/>
    </source>
</evidence>
<evidence type="ECO:0000256" key="8">
    <source>
        <dbReference type="SAM" id="SignalP"/>
    </source>
</evidence>
<dbReference type="EMBL" id="JANBTW010000033">
    <property type="protein sequence ID" value="KAJ2677427.1"/>
    <property type="molecule type" value="Genomic_DNA"/>
</dbReference>
<dbReference type="Pfam" id="PF00085">
    <property type="entry name" value="Thioredoxin"/>
    <property type="match status" value="1"/>
</dbReference>
<evidence type="ECO:0000256" key="6">
    <source>
        <dbReference type="ARBA" id="ARBA00023284"/>
    </source>
</evidence>
<dbReference type="PANTHER" id="PTHR45815:SF3">
    <property type="entry name" value="PROTEIN DISULFIDE-ISOMERASE A6"/>
    <property type="match status" value="1"/>
</dbReference>
<accession>A0A9W8KY97</accession>
<dbReference type="Proteomes" id="UP001151518">
    <property type="component" value="Unassembled WGS sequence"/>
</dbReference>
<comment type="caution">
    <text evidence="10">The sequence shown here is derived from an EMBL/GenBank/DDBJ whole genome shotgun (WGS) entry which is preliminary data.</text>
</comment>
<dbReference type="InterPro" id="IPR017937">
    <property type="entry name" value="Thioredoxin_CS"/>
</dbReference>
<dbReference type="EC" id="5.3.4.1" evidence="3"/>
<evidence type="ECO:0000256" key="5">
    <source>
        <dbReference type="ARBA" id="ARBA00023235"/>
    </source>
</evidence>
<protein>
    <recommendedName>
        <fullName evidence="3">protein disulfide-isomerase</fullName>
        <ecNumber evidence="3">5.3.4.1</ecNumber>
    </recommendedName>
</protein>
<dbReference type="SUPFAM" id="SSF52833">
    <property type="entry name" value="Thioredoxin-like"/>
    <property type="match status" value="2"/>
</dbReference>
<dbReference type="GO" id="GO:0015035">
    <property type="term" value="F:protein-disulfide reductase activity"/>
    <property type="evidence" value="ECO:0007669"/>
    <property type="project" value="TreeGrafter"/>
</dbReference>
<dbReference type="AlphaFoldDB" id="A0A9W8KY97"/>
<reference evidence="10" key="1">
    <citation type="submission" date="2022-07" db="EMBL/GenBank/DDBJ databases">
        <title>Phylogenomic reconstructions and comparative analyses of Kickxellomycotina fungi.</title>
        <authorList>
            <person name="Reynolds N.K."/>
            <person name="Stajich J.E."/>
            <person name="Barry K."/>
            <person name="Grigoriev I.V."/>
            <person name="Crous P."/>
            <person name="Smith M.E."/>
        </authorList>
    </citation>
    <scope>NUCLEOTIDE SEQUENCE</scope>
    <source>
        <strain evidence="10">NRRL 3115</strain>
    </source>
</reference>
<evidence type="ECO:0000313" key="10">
    <source>
        <dbReference type="EMBL" id="KAJ2677427.1"/>
    </source>
</evidence>
<dbReference type="InterPro" id="IPR057305">
    <property type="entry name" value="Thioredox_PDIA6_C"/>
</dbReference>
<sequence>MALVKLLLSLAVAVSLAAEPVHALYESSPNVKLLSPANFDRVLSKTSQPTFVEFYAPWCGHCQKLQSEYEQAAKRALGIAKFYAVDCDNESNRGLCARFSVQGFPTIKVFTEKRTKRGNRKSVDYQGERSARAMVGYARSILPNFSKKLSADGLDVFIANSSRLPKAVLLTERAKTSDLWKGLSALFSNQVDFAQISNPEQQTLERFGVTELPTVVAFSAITDPSQFEIYKGEIKYLPLAKFIKNVSTGRKTAESEVPHKKAFMVDRNVKEIASQGDLESLCIEPGNKSPIPVMCIIGVVTLEPEFEESREEHAQAIKTLEYVLRNQRMRGKYAHSGTASSSSSQDINGVDHVDEDDKDEHAQQSEAELSPPFRVAWVNALGTAGQKIRTIFELSDDLPSAVAISPRKSAAAPYVGPFDANSILAWADKCYQGHGMRRFAFDLDIINKKHAHDEL</sequence>
<keyword evidence="5" id="KW-0413">Isomerase</keyword>
<dbReference type="Pfam" id="PF24541">
    <property type="entry name" value="Thioredox_PDIA6_C"/>
    <property type="match status" value="1"/>
</dbReference>
<feature type="signal peptide" evidence="8">
    <location>
        <begin position="1"/>
        <end position="17"/>
    </location>
</feature>
<organism evidence="10 11">
    <name type="scientific">Coemansia spiralis</name>
    <dbReference type="NCBI Taxonomy" id="417178"/>
    <lineage>
        <taxon>Eukaryota</taxon>
        <taxon>Fungi</taxon>
        <taxon>Fungi incertae sedis</taxon>
        <taxon>Zoopagomycota</taxon>
        <taxon>Kickxellomycotina</taxon>
        <taxon>Kickxellomycetes</taxon>
        <taxon>Kickxellales</taxon>
        <taxon>Kickxellaceae</taxon>
        <taxon>Coemansia</taxon>
    </lineage>
</organism>
<comment type="catalytic activity">
    <reaction evidence="1">
        <text>Catalyzes the rearrangement of -S-S- bonds in proteins.</text>
        <dbReference type="EC" id="5.3.4.1"/>
    </reaction>
</comment>
<comment type="subcellular location">
    <subcellularLocation>
        <location evidence="2">Endoplasmic reticulum lumen</location>
    </subcellularLocation>
</comment>
<keyword evidence="4" id="KW-1015">Disulfide bond</keyword>
<feature type="chain" id="PRO_5040914779" description="protein disulfide-isomerase" evidence="8">
    <location>
        <begin position="18"/>
        <end position="455"/>
    </location>
</feature>
<dbReference type="Gene3D" id="3.40.30.10">
    <property type="entry name" value="Glutaredoxin"/>
    <property type="match status" value="2"/>
</dbReference>
<dbReference type="InterPro" id="IPR013766">
    <property type="entry name" value="Thioredoxin_domain"/>
</dbReference>
<evidence type="ECO:0000256" key="4">
    <source>
        <dbReference type="ARBA" id="ARBA00023157"/>
    </source>
</evidence>
<evidence type="ECO:0000256" key="1">
    <source>
        <dbReference type="ARBA" id="ARBA00001182"/>
    </source>
</evidence>
<proteinExistence type="predicted"/>
<dbReference type="PROSITE" id="PS00194">
    <property type="entry name" value="THIOREDOXIN_1"/>
    <property type="match status" value="1"/>
</dbReference>
<evidence type="ECO:0000256" key="2">
    <source>
        <dbReference type="ARBA" id="ARBA00004319"/>
    </source>
</evidence>
<dbReference type="GO" id="GO:0003756">
    <property type="term" value="F:protein disulfide isomerase activity"/>
    <property type="evidence" value="ECO:0007669"/>
    <property type="project" value="UniProtKB-EC"/>
</dbReference>
<keyword evidence="8" id="KW-0732">Signal</keyword>
<dbReference type="PROSITE" id="PS51352">
    <property type="entry name" value="THIOREDOXIN_2"/>
    <property type="match status" value="1"/>
</dbReference>
<dbReference type="GO" id="GO:0034976">
    <property type="term" value="P:response to endoplasmic reticulum stress"/>
    <property type="evidence" value="ECO:0007669"/>
    <property type="project" value="TreeGrafter"/>
</dbReference>
<evidence type="ECO:0000256" key="7">
    <source>
        <dbReference type="SAM" id="MobiDB-lite"/>
    </source>
</evidence>
<name>A0A9W8KY97_9FUNG</name>
<feature type="region of interest" description="Disordered" evidence="7">
    <location>
        <begin position="333"/>
        <end position="367"/>
    </location>
</feature>